<dbReference type="EMBL" id="PFPC01000044">
    <property type="protein sequence ID" value="PIZ89443.1"/>
    <property type="molecule type" value="Genomic_DNA"/>
</dbReference>
<protein>
    <submittedName>
        <fullName evidence="1">Uncharacterized protein</fullName>
    </submittedName>
</protein>
<evidence type="ECO:0000313" key="2">
    <source>
        <dbReference type="Proteomes" id="UP000231538"/>
    </source>
</evidence>
<reference evidence="2" key="1">
    <citation type="submission" date="2017-09" db="EMBL/GenBank/DDBJ databases">
        <title>Depth-based differentiation of microbial function through sediment-hosted aquifers and enrichment of novel symbionts in the deep terrestrial subsurface.</title>
        <authorList>
            <person name="Probst A.J."/>
            <person name="Ladd B."/>
            <person name="Jarett J.K."/>
            <person name="Geller-Mcgrath D.E."/>
            <person name="Sieber C.M.K."/>
            <person name="Emerson J.B."/>
            <person name="Anantharaman K."/>
            <person name="Thomas B.C."/>
            <person name="Malmstrom R."/>
            <person name="Stieglmeier M."/>
            <person name="Klingl A."/>
            <person name="Woyke T."/>
            <person name="Ryan C.M."/>
            <person name="Banfield J.F."/>
        </authorList>
    </citation>
    <scope>NUCLEOTIDE SEQUENCE [LARGE SCALE GENOMIC DNA]</scope>
</reference>
<dbReference type="AlphaFoldDB" id="A0A2M7UZQ1"/>
<organism evidence="1 2">
    <name type="scientific">Candidatus Nealsonbacteria bacterium CG_4_10_14_0_2_um_filter_37_10</name>
    <dbReference type="NCBI Taxonomy" id="1974679"/>
    <lineage>
        <taxon>Bacteria</taxon>
        <taxon>Candidatus Nealsoniibacteriota</taxon>
    </lineage>
</organism>
<name>A0A2M7UZQ1_9BACT</name>
<accession>A0A2M7UZQ1</accession>
<evidence type="ECO:0000313" key="1">
    <source>
        <dbReference type="EMBL" id="PIZ89443.1"/>
    </source>
</evidence>
<dbReference type="Proteomes" id="UP000231538">
    <property type="component" value="Unassembled WGS sequence"/>
</dbReference>
<comment type="caution">
    <text evidence="1">The sequence shown here is derived from an EMBL/GenBank/DDBJ whole genome shotgun (WGS) entry which is preliminary data.</text>
</comment>
<gene>
    <name evidence="1" type="ORF">COX89_01590</name>
</gene>
<proteinExistence type="predicted"/>
<sequence>MNACLGKYGIVAKRASMNDVLWGLWLTAYEKGKELLLDDLKKRIKYDLIRRKLYPDDYTGDGSDPPPVEYLKKLKEQGSLFKIYTEMAEAVK</sequence>